<sequence length="68" mass="7574">MPNDALDRIVGCAHYHKMTSARELLRETGWSKSKRFAGEVIAIINKSATPLGTSDQRDVVRVIDKGYV</sequence>
<dbReference type="EMBL" id="JAGFBS010000045">
    <property type="protein sequence ID" value="KAG6370733.1"/>
    <property type="molecule type" value="Genomic_DNA"/>
</dbReference>
<keyword evidence="3" id="KW-1185">Reference proteome</keyword>
<dbReference type="AlphaFoldDB" id="A0A8I3A3S8"/>
<reference evidence="1" key="1">
    <citation type="submission" date="2021-03" db="EMBL/GenBank/DDBJ databases">
        <title>Evolutionary innovations through gain and loss of genes in the ectomycorrhizal Boletales.</title>
        <authorList>
            <person name="Wu G."/>
            <person name="Miyauchi S."/>
            <person name="Morin E."/>
            <person name="Yang Z.-L."/>
            <person name="Xu J."/>
            <person name="Martin F.M."/>
        </authorList>
    </citation>
    <scope>NUCLEOTIDE SEQUENCE</scope>
    <source>
        <strain evidence="1">BR01</strain>
    </source>
</reference>
<evidence type="ECO:0000313" key="2">
    <source>
        <dbReference type="EMBL" id="KAG6374019.1"/>
    </source>
</evidence>
<organism evidence="1 3">
    <name type="scientific">Boletus reticuloceps</name>
    <dbReference type="NCBI Taxonomy" id="495285"/>
    <lineage>
        <taxon>Eukaryota</taxon>
        <taxon>Fungi</taxon>
        <taxon>Dikarya</taxon>
        <taxon>Basidiomycota</taxon>
        <taxon>Agaricomycotina</taxon>
        <taxon>Agaricomycetes</taxon>
        <taxon>Agaricomycetidae</taxon>
        <taxon>Boletales</taxon>
        <taxon>Boletineae</taxon>
        <taxon>Boletaceae</taxon>
        <taxon>Boletoideae</taxon>
        <taxon>Boletus</taxon>
    </lineage>
</organism>
<name>A0A8I3A3S8_9AGAM</name>
<proteinExistence type="predicted"/>
<protein>
    <submittedName>
        <fullName evidence="1">Uncharacterized protein</fullName>
    </submittedName>
</protein>
<comment type="caution">
    <text evidence="1">The sequence shown here is derived from an EMBL/GenBank/DDBJ whole genome shotgun (WGS) entry which is preliminary data.</text>
</comment>
<dbReference type="EMBL" id="JAGFBS010000019">
    <property type="protein sequence ID" value="KAG6374019.1"/>
    <property type="molecule type" value="Genomic_DNA"/>
</dbReference>
<dbReference type="OrthoDB" id="2689588at2759"/>
<dbReference type="Proteomes" id="UP000683000">
    <property type="component" value="Unassembled WGS sequence"/>
</dbReference>
<gene>
    <name evidence="1" type="ORF">JVT61DRAFT_11120</name>
    <name evidence="2" type="ORF">JVT61DRAFT_4656</name>
</gene>
<evidence type="ECO:0000313" key="1">
    <source>
        <dbReference type="EMBL" id="KAG6370733.1"/>
    </source>
</evidence>
<evidence type="ECO:0000313" key="3">
    <source>
        <dbReference type="Proteomes" id="UP000683000"/>
    </source>
</evidence>
<accession>A0A8I3A3S8</accession>